<dbReference type="GO" id="GO:0005886">
    <property type="term" value="C:plasma membrane"/>
    <property type="evidence" value="ECO:0007669"/>
    <property type="project" value="UniProtKB-SubCell"/>
</dbReference>
<evidence type="ECO:0000256" key="7">
    <source>
        <dbReference type="SAM" id="Phobius"/>
    </source>
</evidence>
<evidence type="ECO:0000256" key="6">
    <source>
        <dbReference type="ARBA" id="ARBA00023136"/>
    </source>
</evidence>
<evidence type="ECO:0000256" key="3">
    <source>
        <dbReference type="ARBA" id="ARBA00022475"/>
    </source>
</evidence>
<protein>
    <submittedName>
        <fullName evidence="8">Energy-coupling factor ABC transporter permease</fullName>
    </submittedName>
</protein>
<evidence type="ECO:0000313" key="9">
    <source>
        <dbReference type="Proteomes" id="UP000504844"/>
    </source>
</evidence>
<gene>
    <name evidence="8" type="ORF">HQN60_14685</name>
</gene>
<dbReference type="GO" id="GO:0000041">
    <property type="term" value="P:transition metal ion transport"/>
    <property type="evidence" value="ECO:0007669"/>
    <property type="project" value="InterPro"/>
</dbReference>
<dbReference type="AlphaFoldDB" id="A0A6M8T1J6"/>
<keyword evidence="6 7" id="KW-0472">Membrane</keyword>
<evidence type="ECO:0000256" key="4">
    <source>
        <dbReference type="ARBA" id="ARBA00022692"/>
    </source>
</evidence>
<evidence type="ECO:0000256" key="5">
    <source>
        <dbReference type="ARBA" id="ARBA00022989"/>
    </source>
</evidence>
<dbReference type="RefSeq" id="WP_173534368.1">
    <property type="nucleotide sequence ID" value="NZ_CP054143.1"/>
</dbReference>
<reference evidence="8 9" key="1">
    <citation type="submission" date="2020-05" db="EMBL/GenBank/DDBJ databases">
        <title>Complete genome sequence of Deefgea sp. D17.</title>
        <authorList>
            <person name="Bae J.-W."/>
            <person name="Han J.E."/>
        </authorList>
    </citation>
    <scope>NUCLEOTIDE SEQUENCE [LARGE SCALE GENOMIC DNA]</scope>
    <source>
        <strain evidence="8 9">D17</strain>
    </source>
</reference>
<keyword evidence="2" id="KW-0813">Transport</keyword>
<dbReference type="Proteomes" id="UP000504844">
    <property type="component" value="Chromosome"/>
</dbReference>
<feature type="transmembrane region" description="Helical" evidence="7">
    <location>
        <begin position="193"/>
        <end position="214"/>
    </location>
</feature>
<dbReference type="Pfam" id="PF01891">
    <property type="entry name" value="CbiM"/>
    <property type="match status" value="1"/>
</dbReference>
<keyword evidence="9" id="KW-1185">Reference proteome</keyword>
<dbReference type="InterPro" id="IPR002751">
    <property type="entry name" value="CbiM/NikMN"/>
</dbReference>
<feature type="transmembrane region" description="Helical" evidence="7">
    <location>
        <begin position="69"/>
        <end position="94"/>
    </location>
</feature>
<evidence type="ECO:0000256" key="1">
    <source>
        <dbReference type="ARBA" id="ARBA00004651"/>
    </source>
</evidence>
<evidence type="ECO:0000256" key="2">
    <source>
        <dbReference type="ARBA" id="ARBA00022448"/>
    </source>
</evidence>
<dbReference type="EMBL" id="CP054143">
    <property type="protein sequence ID" value="QKJ67867.1"/>
    <property type="molecule type" value="Genomic_DNA"/>
</dbReference>
<keyword evidence="5 7" id="KW-1133">Transmembrane helix</keyword>
<feature type="transmembrane region" description="Helical" evidence="7">
    <location>
        <begin position="106"/>
        <end position="127"/>
    </location>
</feature>
<feature type="transmembrane region" description="Helical" evidence="7">
    <location>
        <begin position="139"/>
        <end position="157"/>
    </location>
</feature>
<keyword evidence="3" id="KW-1003">Cell membrane</keyword>
<organism evidence="8 9">
    <name type="scientific">Deefgea piscis</name>
    <dbReference type="NCBI Taxonomy" id="2739061"/>
    <lineage>
        <taxon>Bacteria</taxon>
        <taxon>Pseudomonadati</taxon>
        <taxon>Pseudomonadota</taxon>
        <taxon>Betaproteobacteria</taxon>
        <taxon>Neisseriales</taxon>
        <taxon>Chitinibacteraceae</taxon>
        <taxon>Deefgea</taxon>
    </lineage>
</organism>
<evidence type="ECO:0000313" key="8">
    <source>
        <dbReference type="EMBL" id="QKJ67867.1"/>
    </source>
</evidence>
<keyword evidence="4 7" id="KW-0812">Transmembrane</keyword>
<comment type="subcellular location">
    <subcellularLocation>
        <location evidence="1">Cell membrane</location>
        <topology evidence="1">Multi-pass membrane protein</topology>
    </subcellularLocation>
</comment>
<proteinExistence type="predicted"/>
<name>A0A6M8T1J6_9NEIS</name>
<feature type="transmembrane region" description="Helical" evidence="7">
    <location>
        <begin position="164"/>
        <end position="187"/>
    </location>
</feature>
<dbReference type="KEGG" id="dee:HQN60_14685"/>
<accession>A0A6M8T1J6</accession>
<dbReference type="Gene3D" id="1.10.1760.20">
    <property type="match status" value="1"/>
</dbReference>
<sequence>MLLPAEFFSSSLLIGSNLAAMWLLGYAVRHEAWSTLTPVETRSWLIYTIAVLISWQWQASVNPGISFHLLGATLLTLIAGPWRALLSMAALLILTAVFSPHLSSALSSLGLSFLLTAVLPIATTQGLLQLTQRRLPHNYFIYIFINAFAAAGLSMLVHGISQCVLYALLAIYSGDFLLNSVLPVYFLMAWPEAFITGLTISLLVVWSPGTVSSFKDSQYLHKP</sequence>
<feature type="transmembrane region" description="Helical" evidence="7">
    <location>
        <begin position="12"/>
        <end position="29"/>
    </location>
</feature>